<dbReference type="Gene3D" id="1.25.40.390">
    <property type="match status" value="1"/>
</dbReference>
<evidence type="ECO:0000256" key="1">
    <source>
        <dbReference type="ARBA" id="ARBA00004442"/>
    </source>
</evidence>
<proteinExistence type="predicted"/>
<protein>
    <submittedName>
        <fullName evidence="6">Protein containing RagB/SusD domain protein</fullName>
    </submittedName>
</protein>
<organism evidence="6">
    <name type="scientific">human gut metagenome</name>
    <dbReference type="NCBI Taxonomy" id="408170"/>
    <lineage>
        <taxon>unclassified sequences</taxon>
        <taxon>metagenomes</taxon>
        <taxon>organismal metagenomes</taxon>
    </lineage>
</organism>
<dbReference type="AlphaFoldDB" id="K1SDN0"/>
<gene>
    <name evidence="6" type="ORF">LEA_15262</name>
</gene>
<comment type="caution">
    <text evidence="6">The sequence shown here is derived from an EMBL/GenBank/DDBJ whole genome shotgun (WGS) entry which is preliminary data.</text>
</comment>
<evidence type="ECO:0000256" key="4">
    <source>
        <dbReference type="ARBA" id="ARBA00023237"/>
    </source>
</evidence>
<dbReference type="Pfam" id="PF07980">
    <property type="entry name" value="SusD_RagB"/>
    <property type="match status" value="1"/>
</dbReference>
<keyword evidence="2" id="KW-0732">Signal</keyword>
<feature type="non-terminal residue" evidence="6">
    <location>
        <position position="192"/>
    </location>
</feature>
<dbReference type="SUPFAM" id="SSF48452">
    <property type="entry name" value="TPR-like"/>
    <property type="match status" value="1"/>
</dbReference>
<dbReference type="InterPro" id="IPR012944">
    <property type="entry name" value="SusD_RagB_dom"/>
</dbReference>
<feature type="domain" description="RagB/SusD" evidence="5">
    <location>
        <begin position="74"/>
        <end position="179"/>
    </location>
</feature>
<dbReference type="EMBL" id="AJWY01010419">
    <property type="protein sequence ID" value="EKC55598.1"/>
    <property type="molecule type" value="Genomic_DNA"/>
</dbReference>
<keyword evidence="4" id="KW-0998">Cell outer membrane</keyword>
<name>K1SDN0_9ZZZZ</name>
<comment type="subcellular location">
    <subcellularLocation>
        <location evidence="1">Cell outer membrane</location>
    </subcellularLocation>
</comment>
<evidence type="ECO:0000256" key="2">
    <source>
        <dbReference type="ARBA" id="ARBA00022729"/>
    </source>
</evidence>
<sequence length="192" mass="21920">DGTLLAPQQYDPEKWRLAAEAARDVIWLDVHDLYRDPTGDPYLSFRNLFLKWNDEIIFATSKTDWEWGHDKRCTPQPGGYSMMQATQNIVDAFYTRDGLDKDDDENYTETGFATSDDPAEYGMAEDGVNRGYLMGESNMYVNREPRFYASISYNGRPVLAAQTVDDKNYYSSDANKDGRGRAEYYYSGLAGV</sequence>
<evidence type="ECO:0000313" key="6">
    <source>
        <dbReference type="EMBL" id="EKC55598.1"/>
    </source>
</evidence>
<keyword evidence="3" id="KW-0472">Membrane</keyword>
<dbReference type="GO" id="GO:0009279">
    <property type="term" value="C:cell outer membrane"/>
    <property type="evidence" value="ECO:0007669"/>
    <property type="project" value="UniProtKB-SubCell"/>
</dbReference>
<evidence type="ECO:0000256" key="3">
    <source>
        <dbReference type="ARBA" id="ARBA00023136"/>
    </source>
</evidence>
<feature type="non-terminal residue" evidence="6">
    <location>
        <position position="1"/>
    </location>
</feature>
<reference evidence="6" key="1">
    <citation type="journal article" date="2013" name="Environ. Microbiol.">
        <title>Microbiota from the distal guts of lean and obese adolescents exhibit partial functional redundancy besides clear differences in community structure.</title>
        <authorList>
            <person name="Ferrer M."/>
            <person name="Ruiz A."/>
            <person name="Lanza F."/>
            <person name="Haange S.B."/>
            <person name="Oberbach A."/>
            <person name="Till H."/>
            <person name="Bargiela R."/>
            <person name="Campoy C."/>
            <person name="Segura M.T."/>
            <person name="Richter M."/>
            <person name="von Bergen M."/>
            <person name="Seifert J."/>
            <person name="Suarez A."/>
        </authorList>
    </citation>
    <scope>NUCLEOTIDE SEQUENCE</scope>
</reference>
<dbReference type="InterPro" id="IPR011990">
    <property type="entry name" value="TPR-like_helical_dom_sf"/>
</dbReference>
<accession>K1SDN0</accession>
<evidence type="ECO:0000259" key="5">
    <source>
        <dbReference type="Pfam" id="PF07980"/>
    </source>
</evidence>